<dbReference type="GO" id="GO:0022857">
    <property type="term" value="F:transmembrane transporter activity"/>
    <property type="evidence" value="ECO:0007669"/>
    <property type="project" value="InterPro"/>
</dbReference>
<dbReference type="Proteomes" id="UP000230842">
    <property type="component" value="Unassembled WGS sequence"/>
</dbReference>
<keyword evidence="3 6" id="KW-0812">Transmembrane</keyword>
<dbReference type="AlphaFoldDB" id="A0A0B2B8B5"/>
<dbReference type="Pfam" id="PF07690">
    <property type="entry name" value="MFS_1"/>
    <property type="match status" value="1"/>
</dbReference>
<evidence type="ECO:0000256" key="2">
    <source>
        <dbReference type="ARBA" id="ARBA00022448"/>
    </source>
</evidence>
<feature type="transmembrane region" description="Helical" evidence="6">
    <location>
        <begin position="144"/>
        <end position="168"/>
    </location>
</feature>
<evidence type="ECO:0000256" key="6">
    <source>
        <dbReference type="SAM" id="Phobius"/>
    </source>
</evidence>
<dbReference type="PRINTS" id="PR01036">
    <property type="entry name" value="TCRTETB"/>
</dbReference>
<gene>
    <name evidence="8" type="ORF">CLV56_0142</name>
</gene>
<feature type="transmembrane region" description="Helical" evidence="6">
    <location>
        <begin position="366"/>
        <end position="390"/>
    </location>
</feature>
<organism evidence="8 9">
    <name type="scientific">Mumia flava</name>
    <dbReference type="NCBI Taxonomy" id="1348852"/>
    <lineage>
        <taxon>Bacteria</taxon>
        <taxon>Bacillati</taxon>
        <taxon>Actinomycetota</taxon>
        <taxon>Actinomycetes</taxon>
        <taxon>Propionibacteriales</taxon>
        <taxon>Nocardioidaceae</taxon>
        <taxon>Mumia</taxon>
    </lineage>
</organism>
<feature type="transmembrane region" description="Helical" evidence="6">
    <location>
        <begin position="55"/>
        <end position="73"/>
    </location>
</feature>
<feature type="transmembrane region" description="Helical" evidence="6">
    <location>
        <begin position="215"/>
        <end position="237"/>
    </location>
</feature>
<feature type="transmembrane region" description="Helical" evidence="6">
    <location>
        <begin position="257"/>
        <end position="277"/>
    </location>
</feature>
<dbReference type="InterPro" id="IPR011701">
    <property type="entry name" value="MFS"/>
</dbReference>
<feature type="transmembrane region" description="Helical" evidence="6">
    <location>
        <begin position="324"/>
        <end position="345"/>
    </location>
</feature>
<feature type="domain" description="Major facilitator superfamily (MFS) profile" evidence="7">
    <location>
        <begin position="16"/>
        <end position="583"/>
    </location>
</feature>
<evidence type="ECO:0000256" key="1">
    <source>
        <dbReference type="ARBA" id="ARBA00004429"/>
    </source>
</evidence>
<dbReference type="InterPro" id="IPR036259">
    <property type="entry name" value="MFS_trans_sf"/>
</dbReference>
<dbReference type="PROSITE" id="PS50850">
    <property type="entry name" value="MFS"/>
    <property type="match status" value="1"/>
</dbReference>
<feature type="transmembrane region" description="Helical" evidence="6">
    <location>
        <begin position="85"/>
        <end position="104"/>
    </location>
</feature>
<dbReference type="InterPro" id="IPR020846">
    <property type="entry name" value="MFS_dom"/>
</dbReference>
<evidence type="ECO:0000313" key="9">
    <source>
        <dbReference type="Proteomes" id="UP000230842"/>
    </source>
</evidence>
<proteinExistence type="predicted"/>
<feature type="transmembrane region" description="Helical" evidence="6">
    <location>
        <begin position="559"/>
        <end position="579"/>
    </location>
</feature>
<feature type="transmembrane region" description="Helical" evidence="6">
    <location>
        <begin position="298"/>
        <end position="318"/>
    </location>
</feature>
<keyword evidence="2" id="KW-0813">Transport</keyword>
<feature type="transmembrane region" description="Helical" evidence="6">
    <location>
        <begin position="490"/>
        <end position="513"/>
    </location>
</feature>
<dbReference type="PANTHER" id="PTHR23501">
    <property type="entry name" value="MAJOR FACILITATOR SUPERFAMILY"/>
    <property type="match status" value="1"/>
</dbReference>
<comment type="subcellular location">
    <subcellularLocation>
        <location evidence="1">Cell inner membrane</location>
        <topology evidence="1">Multi-pass membrane protein</topology>
    </subcellularLocation>
</comment>
<dbReference type="Gene3D" id="1.20.1250.20">
    <property type="entry name" value="MFS general substrate transporter like domains"/>
    <property type="match status" value="1"/>
</dbReference>
<dbReference type="EMBL" id="PGEZ01000001">
    <property type="protein sequence ID" value="PJJ55939.1"/>
    <property type="molecule type" value="Genomic_DNA"/>
</dbReference>
<evidence type="ECO:0000259" key="7">
    <source>
        <dbReference type="PROSITE" id="PS50850"/>
    </source>
</evidence>
<evidence type="ECO:0000256" key="5">
    <source>
        <dbReference type="ARBA" id="ARBA00023136"/>
    </source>
</evidence>
<feature type="transmembrane region" description="Helical" evidence="6">
    <location>
        <begin position="462"/>
        <end position="483"/>
    </location>
</feature>
<protein>
    <submittedName>
        <fullName evidence="8">MFS transporter</fullName>
    </submittedName>
</protein>
<evidence type="ECO:0000313" key="8">
    <source>
        <dbReference type="EMBL" id="PJJ55939.1"/>
    </source>
</evidence>
<name>A0A0B2B8B5_9ACTN</name>
<feature type="transmembrane region" description="Helical" evidence="6">
    <location>
        <begin position="110"/>
        <end position="132"/>
    </location>
</feature>
<dbReference type="OrthoDB" id="3453194at2"/>
<evidence type="ECO:0000256" key="4">
    <source>
        <dbReference type="ARBA" id="ARBA00022989"/>
    </source>
</evidence>
<dbReference type="PANTHER" id="PTHR23501:SF191">
    <property type="entry name" value="VACUOLAR BASIC AMINO ACID TRANSPORTER 4"/>
    <property type="match status" value="1"/>
</dbReference>
<keyword evidence="4 6" id="KW-1133">Transmembrane helix</keyword>
<accession>A0A0B2B8B5</accession>
<feature type="transmembrane region" description="Helical" evidence="6">
    <location>
        <begin position="431"/>
        <end position="450"/>
    </location>
</feature>
<comment type="caution">
    <text evidence="8">The sequence shown here is derived from an EMBL/GenBank/DDBJ whole genome shotgun (WGS) entry which is preliminary data.</text>
</comment>
<dbReference type="SUPFAM" id="SSF103473">
    <property type="entry name" value="MFS general substrate transporter"/>
    <property type="match status" value="1"/>
</dbReference>
<evidence type="ECO:0000256" key="3">
    <source>
        <dbReference type="ARBA" id="ARBA00022692"/>
    </source>
</evidence>
<keyword evidence="9" id="KW-1185">Reference proteome</keyword>
<dbReference type="Gene3D" id="1.20.1720.10">
    <property type="entry name" value="Multidrug resistance protein D"/>
    <property type="match status" value="1"/>
</dbReference>
<feature type="transmembrane region" description="Helical" evidence="6">
    <location>
        <begin position="402"/>
        <end position="424"/>
    </location>
</feature>
<reference evidence="8 9" key="1">
    <citation type="submission" date="2017-11" db="EMBL/GenBank/DDBJ databases">
        <title>Genomic Encyclopedia of Archaeal and Bacterial Type Strains, Phase II (KMG-II): From Individual Species to Whole Genera.</title>
        <authorList>
            <person name="Goeker M."/>
        </authorList>
    </citation>
    <scope>NUCLEOTIDE SEQUENCE [LARGE SCALE GENOMIC DNA]</scope>
    <source>
        <strain evidence="8 9">DSM 27763</strain>
    </source>
</reference>
<keyword evidence="5 6" id="KW-0472">Membrane</keyword>
<dbReference type="GO" id="GO:0005886">
    <property type="term" value="C:plasma membrane"/>
    <property type="evidence" value="ECO:0007669"/>
    <property type="project" value="UniProtKB-SubCell"/>
</dbReference>
<feature type="transmembrane region" description="Helical" evidence="6">
    <location>
        <begin position="174"/>
        <end position="194"/>
    </location>
</feature>
<sequence length="590" mass="59559">MTVEAPARPDRAARTLLTLAAVAVAFAAADTYVVVLALPDMMTSAGIGLDELQRAAPIVSGFLLGYVAVLPLIGRIADLRGRTPVLLGSLVIFAFGSVVTAASYDLGWMVAGRFLQGLGGGGLVPATLALVADLWPPHRRGVPLGVVGAVQEIGAVVGPLYGAVVLAVGDWRAIFWLNCAVGLVLAAALLAIRGGSRDGADDSSDGPARTGLPDVVGGLLAVLTTASLALVLAEPAAIANDVEMGRIFLPVVGESRWTSPAALVVYGLALAFVVRELTARRPLVALRTWPATARDVDLGGALLLGAALGCVIVSFASADPEQAAVSEAAVVLLPAAGVLLVGFVWRQRRARRPLVPGSAVGPRPAWGALLTSFLVGAALIAALVDIPFFARLTDPGSSQLEAALVLLRFLVAVPVGAVVGGWALRFRGPALVTAVGMAAASASFFVMASWEAGALDRLGATVVLVVAGLGFGLALAPVNAALLDATPTEVHGVASALVVVARMVGMLVGISVLTTLGLRAYYDAAAKIPSVDALCGEGAKVCDAYNDALIDAGVAQLSAVFTGAAVCAALAAVAAASLLRSGRTVSSADL</sequence>
<dbReference type="RefSeq" id="WP_039357548.1">
    <property type="nucleotide sequence ID" value="NZ_PGEZ01000001.1"/>
</dbReference>